<proteinExistence type="predicted"/>
<comment type="caution">
    <text evidence="1">The sequence shown here is derived from an EMBL/GenBank/DDBJ whole genome shotgun (WGS) entry which is preliminary data.</text>
</comment>
<accession>A0A179D1E5</accession>
<evidence type="ECO:0000313" key="2">
    <source>
        <dbReference type="Proteomes" id="UP000078390"/>
    </source>
</evidence>
<name>A0A179D1E5_9BACT</name>
<evidence type="ECO:0008006" key="3">
    <source>
        <dbReference type="Google" id="ProtNLM"/>
    </source>
</evidence>
<protein>
    <recommendedName>
        <fullName evidence="3">General secretion pathway protein M</fullName>
    </recommendedName>
</protein>
<sequence length="119" mass="13670">MLIGVIALGFLIWEVKKAESVLLTEWSRLRYLAYLIKTEAPPRKAPISAEALKEKLISRGFKPETIRDVSLGVEIEMELSWKEMARLLSWLSSQDLRVKAFHAEDPSGEGNFRIRMVIR</sequence>
<dbReference type="EMBL" id="LWLG01000021">
    <property type="protein sequence ID" value="OAQ19885.1"/>
    <property type="molecule type" value="Genomic_DNA"/>
</dbReference>
<dbReference type="AlphaFoldDB" id="A0A179D1E5"/>
<gene>
    <name evidence="1" type="ORF">TDIS_2015</name>
</gene>
<dbReference type="Proteomes" id="UP000078390">
    <property type="component" value="Unassembled WGS sequence"/>
</dbReference>
<organism evidence="1 2">
    <name type="scientific">Thermosulfurimonas dismutans</name>
    <dbReference type="NCBI Taxonomy" id="999894"/>
    <lineage>
        <taxon>Bacteria</taxon>
        <taxon>Pseudomonadati</taxon>
        <taxon>Thermodesulfobacteriota</taxon>
        <taxon>Thermodesulfobacteria</taxon>
        <taxon>Thermodesulfobacteriales</taxon>
        <taxon>Thermodesulfobacteriaceae</taxon>
        <taxon>Thermosulfurimonas</taxon>
    </lineage>
</organism>
<reference evidence="1 2" key="1">
    <citation type="submission" date="2016-04" db="EMBL/GenBank/DDBJ databases">
        <title>Genome analysis of Thermosulfurimonas dismutans, the first thermophilic sulfur-disproportionating bacterium of the phylum Thermodesulfobacteria.</title>
        <authorList>
            <person name="Mardanov A.V."/>
            <person name="Beletsky A.V."/>
            <person name="Kadnikov V.V."/>
            <person name="Slobodkin A.I."/>
            <person name="Ravin N.V."/>
        </authorList>
    </citation>
    <scope>NUCLEOTIDE SEQUENCE [LARGE SCALE GENOMIC DNA]</scope>
    <source>
        <strain evidence="1 2">S95</strain>
    </source>
</reference>
<evidence type="ECO:0000313" key="1">
    <source>
        <dbReference type="EMBL" id="OAQ19885.1"/>
    </source>
</evidence>
<dbReference type="STRING" id="999894.TDIS_2015"/>
<keyword evidence="2" id="KW-1185">Reference proteome</keyword>